<keyword evidence="5" id="KW-1185">Reference proteome</keyword>
<comment type="caution">
    <text evidence="4">The sequence shown here is derived from an EMBL/GenBank/DDBJ whole genome shotgun (WGS) entry which is preliminary data.</text>
</comment>
<dbReference type="InterPro" id="IPR009006">
    <property type="entry name" value="Ala_racemase/Decarboxylase_C"/>
</dbReference>
<name>A0A176S5D7_9GAMM</name>
<dbReference type="EMBL" id="LUTY01000539">
    <property type="protein sequence ID" value="OAD23126.1"/>
    <property type="molecule type" value="Genomic_DNA"/>
</dbReference>
<dbReference type="InterPro" id="IPR022644">
    <property type="entry name" value="De-COase2_N"/>
</dbReference>
<evidence type="ECO:0000313" key="5">
    <source>
        <dbReference type="Proteomes" id="UP000076962"/>
    </source>
</evidence>
<dbReference type="GO" id="GO:0009089">
    <property type="term" value="P:lysine biosynthetic process via diaminopimelate"/>
    <property type="evidence" value="ECO:0007669"/>
    <property type="project" value="TreeGrafter"/>
</dbReference>
<feature type="non-terminal residue" evidence="4">
    <location>
        <position position="296"/>
    </location>
</feature>
<protein>
    <submittedName>
        <fullName evidence="4">Orn/DAP/Arg decarboxylase 2</fullName>
    </submittedName>
</protein>
<dbReference type="SUPFAM" id="SSF51419">
    <property type="entry name" value="PLP-binding barrel"/>
    <property type="match status" value="1"/>
</dbReference>
<dbReference type="GO" id="GO:0008836">
    <property type="term" value="F:diaminopimelate decarboxylase activity"/>
    <property type="evidence" value="ECO:0007669"/>
    <property type="project" value="TreeGrafter"/>
</dbReference>
<evidence type="ECO:0000313" key="4">
    <source>
        <dbReference type="EMBL" id="OAD23126.1"/>
    </source>
</evidence>
<keyword evidence="2" id="KW-0663">Pyridoxal phosphate</keyword>
<gene>
    <name evidence="4" type="ORF">THIOM_001047</name>
</gene>
<feature type="domain" description="Orn/DAP/Arg decarboxylase 2 N-terminal" evidence="3">
    <location>
        <begin position="95"/>
        <end position="210"/>
    </location>
</feature>
<accession>A0A176S5D7</accession>
<comment type="cofactor">
    <cofactor evidence="1">
        <name>pyridoxal 5'-phosphate</name>
        <dbReference type="ChEBI" id="CHEBI:597326"/>
    </cofactor>
</comment>
<dbReference type="Proteomes" id="UP000076962">
    <property type="component" value="Unassembled WGS sequence"/>
</dbReference>
<dbReference type="InterPro" id="IPR029066">
    <property type="entry name" value="PLP-binding_barrel"/>
</dbReference>
<dbReference type="AlphaFoldDB" id="A0A176S5D7"/>
<organism evidence="4 5">
    <name type="scientific">Candidatus Thiomargarita nelsonii</name>
    <dbReference type="NCBI Taxonomy" id="1003181"/>
    <lineage>
        <taxon>Bacteria</taxon>
        <taxon>Pseudomonadati</taxon>
        <taxon>Pseudomonadota</taxon>
        <taxon>Gammaproteobacteria</taxon>
        <taxon>Thiotrichales</taxon>
        <taxon>Thiotrichaceae</taxon>
        <taxon>Thiomargarita</taxon>
    </lineage>
</organism>
<dbReference type="SUPFAM" id="SSF50621">
    <property type="entry name" value="Alanine racemase C-terminal domain-like"/>
    <property type="match status" value="1"/>
</dbReference>
<dbReference type="Gene3D" id="3.20.20.10">
    <property type="entry name" value="Alanine racemase"/>
    <property type="match status" value="2"/>
</dbReference>
<feature type="domain" description="Orn/DAP/Arg decarboxylase 2 N-terminal" evidence="3">
    <location>
        <begin position="31"/>
        <end position="87"/>
    </location>
</feature>
<proteinExistence type="predicted"/>
<evidence type="ECO:0000256" key="1">
    <source>
        <dbReference type="ARBA" id="ARBA00001933"/>
    </source>
</evidence>
<dbReference type="Gene3D" id="2.40.37.10">
    <property type="entry name" value="Lyase, Ornithine Decarboxylase, Chain A, domain 1"/>
    <property type="match status" value="2"/>
</dbReference>
<dbReference type="Pfam" id="PF02784">
    <property type="entry name" value="Orn_Arg_deC_N"/>
    <property type="match status" value="2"/>
</dbReference>
<evidence type="ECO:0000256" key="2">
    <source>
        <dbReference type="ARBA" id="ARBA00022898"/>
    </source>
</evidence>
<dbReference type="PANTHER" id="PTHR43727:SF2">
    <property type="entry name" value="GROUP IV DECARBOXYLASE"/>
    <property type="match status" value="1"/>
</dbReference>
<reference evidence="4 5" key="1">
    <citation type="submission" date="2016-05" db="EMBL/GenBank/DDBJ databases">
        <title>Single-cell genome of chain-forming Candidatus Thiomargarita nelsonii and comparison to other large sulfur-oxidizing bacteria.</title>
        <authorList>
            <person name="Winkel M."/>
            <person name="Salman V."/>
            <person name="Woyke T."/>
            <person name="Schulz-Vogt H."/>
            <person name="Richter M."/>
            <person name="Flood B."/>
            <person name="Bailey J."/>
            <person name="Amann R."/>
            <person name="Mussmann M."/>
        </authorList>
    </citation>
    <scope>NUCLEOTIDE SEQUENCE [LARGE SCALE GENOMIC DNA]</scope>
    <source>
        <strain evidence="4 5">THI036</strain>
    </source>
</reference>
<dbReference type="PANTHER" id="PTHR43727">
    <property type="entry name" value="DIAMINOPIMELATE DECARBOXYLASE"/>
    <property type="match status" value="1"/>
</dbReference>
<evidence type="ECO:0000259" key="3">
    <source>
        <dbReference type="Pfam" id="PF02784"/>
    </source>
</evidence>
<sequence>MTKKTRRVLDYITAHRDELSTPLYLYNELALNKAVAAYRKLFPDNAKLFYSLKANPQPGIVQHLSNLGIGAEITGQGEWDIGVAAGSSRLLAGGTQFGLSPEQGLSIAQAAASLAHIEFLGLHFYFGSQRLSVAPIIQAIDVVEETFELFHQANLDIKIVDLGLGCGVPYLAKDAALDISALRQQLWLRWQSEIWSSIEIWAEAGRALVASAGYFVARVTDKKRLHGKTFVFLDGGLNVHNPGVGLGRFFRSNPVFLFITTAPDERVETIDIVGNLCTSADCFGQNVEAPRLEQGD</sequence>